<evidence type="ECO:0000313" key="2">
    <source>
        <dbReference type="EMBL" id="SFN13514.1"/>
    </source>
</evidence>
<dbReference type="EMBL" id="FOVD01000001">
    <property type="protein sequence ID" value="SFN13514.1"/>
    <property type="molecule type" value="Genomic_DNA"/>
</dbReference>
<dbReference type="AlphaFoldDB" id="A0A1I4WI49"/>
<dbReference type="RefSeq" id="WP_167375245.1">
    <property type="nucleotide sequence ID" value="NZ_FOVD01000001.1"/>
</dbReference>
<proteinExistence type="predicted"/>
<keyword evidence="1" id="KW-0472">Membrane</keyword>
<sequence length="45" mass="5425">MEKSAAKQTVRPLLFRTYKLSKKIIKYTLFITILYFAYEGFMAWN</sequence>
<accession>A0A1I4WI49</accession>
<evidence type="ECO:0000256" key="1">
    <source>
        <dbReference type="SAM" id="Phobius"/>
    </source>
</evidence>
<name>A0A1I4WI49_CHROL</name>
<feature type="transmembrane region" description="Helical" evidence="1">
    <location>
        <begin position="24"/>
        <end position="44"/>
    </location>
</feature>
<gene>
    <name evidence="2" type="ORF">SAMN05421594_1258</name>
</gene>
<reference evidence="3" key="1">
    <citation type="submission" date="2016-10" db="EMBL/GenBank/DDBJ databases">
        <authorList>
            <person name="Varghese N."/>
            <person name="Submissions S."/>
        </authorList>
    </citation>
    <scope>NUCLEOTIDE SEQUENCE [LARGE SCALE GENOMIC DNA]</scope>
    <source>
        <strain evidence="3">DSM 25575</strain>
    </source>
</reference>
<keyword evidence="3" id="KW-1185">Reference proteome</keyword>
<keyword evidence="1" id="KW-1133">Transmembrane helix</keyword>
<organism evidence="2 3">
    <name type="scientific">Chryseobacterium oleae</name>
    <dbReference type="NCBI Taxonomy" id="491207"/>
    <lineage>
        <taxon>Bacteria</taxon>
        <taxon>Pseudomonadati</taxon>
        <taxon>Bacteroidota</taxon>
        <taxon>Flavobacteriia</taxon>
        <taxon>Flavobacteriales</taxon>
        <taxon>Weeksellaceae</taxon>
        <taxon>Chryseobacterium group</taxon>
        <taxon>Chryseobacterium</taxon>
    </lineage>
</organism>
<protein>
    <submittedName>
        <fullName evidence="2">Uncharacterized protein</fullName>
    </submittedName>
</protein>
<keyword evidence="1" id="KW-0812">Transmembrane</keyword>
<evidence type="ECO:0000313" key="3">
    <source>
        <dbReference type="Proteomes" id="UP000198769"/>
    </source>
</evidence>
<dbReference type="Proteomes" id="UP000198769">
    <property type="component" value="Unassembled WGS sequence"/>
</dbReference>